<sequence length="911" mass="104432">MEHGFKWNFIDKKGTFVCENAREVNQLYFPICNEAGMKASVTPCLNGDAKKNQNEFLYLPVSVEDLHNNRSGRNFWVYTKEQGAFSVVGNSARQRAEHCFKDEEKWNKIECGLLYHSLYYTIPELKLNCIFTTFCPANEDVVEINRVILENYGSEILEFVPTAAFPIFGRSADNLRDHRHATSLMQRITLEENGIVVKPTIHHDERGHEPNDTSYFVYGSDESGQAAVEMFPTVEEFIGKGGTLDWPGTVVENSIPEHDMTYRKDGMECIGAMRFAKVRLAPGEKKEYIICAGITEKENFNKEFEKYNSKEKVEAAWKQNEEHWNGEADKIKFQGNSDKFDGWLRWVSIQPVLRKIYGCSFLPYHDYGRGGRGWRDLWQDYLTLLLQNPMRVRSVFVHNMKGVRLDGSNATIILDGEGNFQADRNKISRVWMDHGVWPLFTLLLYMNQTGDISILDEEVSYWKDAQIERAKRIDTNWKKEDGNSQKTKDGECYTGTILEHLLLENLICSLNIGEHGNIKLEDGDWNDQLDMAPDKGETIPFTAFYGKNICDIADLLEIQIEKEDRKTISVFEEMEILLEGLKEKEPQKEVEVLKKYYEHIRFGISGKKKKIPVLELKDMLRWKGKQLLQQVRENEWIELSSKEGFFNGYYNNDGNAVDGILGDGKLRFGLTAQTFSIMSGAATDEQVQKTIHAVNNYLPDKNTGGIRLTLPLGDNTWNFGRGFALIYGEKENGGMFSHMTTMYAYALYSRGYAREGYQIIKSIYELSTNTQMAQIYPGVPEYISSRGRGMYSYVTGAGSWTIFLMLTQVYGIRGQLGDLLIEPKLVKEQYDSGEVLTVDTLFAEKEVCVSFYNRKHLDYGEYQLGELSINGEVWKNQINSTSVVIHQAELEEKLIAGRKNQICIELVERKG</sequence>
<reference evidence="5" key="1">
    <citation type="submission" date="2021-10" db="EMBL/GenBank/DDBJ databases">
        <title>Anaerobic single-cell dispensing facilitates the cultivation of human gut bacteria.</title>
        <authorList>
            <person name="Afrizal A."/>
        </authorList>
    </citation>
    <scope>NUCLEOTIDE SEQUENCE</scope>
    <source>
        <strain evidence="5">CLA-AA-H204</strain>
    </source>
</reference>
<dbReference type="InterPro" id="IPR008928">
    <property type="entry name" value="6-hairpin_glycosidase_sf"/>
</dbReference>
<keyword evidence="1" id="KW-0328">Glycosyltransferase</keyword>
<dbReference type="Pfam" id="PF06165">
    <property type="entry name" value="GH94_b-supersand"/>
    <property type="match status" value="1"/>
</dbReference>
<dbReference type="SUPFAM" id="SSF48208">
    <property type="entry name" value="Six-hairpin glycosidases"/>
    <property type="match status" value="1"/>
</dbReference>
<dbReference type="InterPro" id="IPR012341">
    <property type="entry name" value="6hp_glycosidase-like_sf"/>
</dbReference>
<dbReference type="PANTHER" id="PTHR37469">
    <property type="entry name" value="CELLOBIONIC ACID PHOSPHORYLASE-RELATED"/>
    <property type="match status" value="1"/>
</dbReference>
<comment type="caution">
    <text evidence="5">The sequence shown here is derived from an EMBL/GenBank/DDBJ whole genome shotgun (WGS) entry which is preliminary data.</text>
</comment>
<evidence type="ECO:0000259" key="4">
    <source>
        <dbReference type="Pfam" id="PF17167"/>
    </source>
</evidence>
<dbReference type="AlphaFoldDB" id="A0AAW4WFQ0"/>
<dbReference type="EMBL" id="JAJEQW010000002">
    <property type="protein sequence ID" value="MCC2241163.1"/>
    <property type="molecule type" value="Genomic_DNA"/>
</dbReference>
<dbReference type="Proteomes" id="UP001198893">
    <property type="component" value="Unassembled WGS sequence"/>
</dbReference>
<dbReference type="InterPro" id="IPR010383">
    <property type="entry name" value="Glyco_hydrolase_94_b-supersand"/>
</dbReference>
<keyword evidence="2" id="KW-0808">Transferase</keyword>
<evidence type="ECO:0000313" key="5">
    <source>
        <dbReference type="EMBL" id="MCC2241163.1"/>
    </source>
</evidence>
<evidence type="ECO:0000259" key="3">
    <source>
        <dbReference type="Pfam" id="PF06165"/>
    </source>
</evidence>
<dbReference type="Gene3D" id="1.50.10.10">
    <property type="match status" value="1"/>
</dbReference>
<dbReference type="GO" id="GO:0005975">
    <property type="term" value="P:carbohydrate metabolic process"/>
    <property type="evidence" value="ECO:0007669"/>
    <property type="project" value="InterPro"/>
</dbReference>
<name>A0AAW4WFQ0_9FIRM</name>
<feature type="domain" description="Glycosyl hydrolase 94 catalytic" evidence="4">
    <location>
        <begin position="642"/>
        <end position="810"/>
    </location>
</feature>
<dbReference type="InterPro" id="IPR037018">
    <property type="entry name" value="GH65_N"/>
</dbReference>
<dbReference type="Pfam" id="PF17167">
    <property type="entry name" value="Glyco_hydro_94"/>
    <property type="match status" value="1"/>
</dbReference>
<dbReference type="PANTHER" id="PTHR37469:SF2">
    <property type="entry name" value="CELLOBIONIC ACID PHOSPHORYLASE"/>
    <property type="match status" value="1"/>
</dbReference>
<gene>
    <name evidence="5" type="ORF">LKD47_02440</name>
</gene>
<evidence type="ECO:0000256" key="2">
    <source>
        <dbReference type="ARBA" id="ARBA00022679"/>
    </source>
</evidence>
<organism evidence="5 6">
    <name type="scientific">Roseburia amylophila</name>
    <dbReference type="NCBI Taxonomy" id="2981794"/>
    <lineage>
        <taxon>Bacteria</taxon>
        <taxon>Bacillati</taxon>
        <taxon>Bacillota</taxon>
        <taxon>Clostridia</taxon>
        <taxon>Lachnospirales</taxon>
        <taxon>Lachnospiraceae</taxon>
        <taxon>Roseburia</taxon>
    </lineage>
</organism>
<evidence type="ECO:0000313" key="6">
    <source>
        <dbReference type="Proteomes" id="UP001198893"/>
    </source>
</evidence>
<dbReference type="InterPro" id="IPR033432">
    <property type="entry name" value="GH94_catalytic"/>
</dbReference>
<dbReference type="InterPro" id="IPR052047">
    <property type="entry name" value="GH94_Enzymes"/>
</dbReference>
<dbReference type="Gene3D" id="2.70.98.40">
    <property type="entry name" value="Glycoside hydrolase, family 65, N-terminal domain"/>
    <property type="match status" value="1"/>
</dbReference>
<dbReference type="RefSeq" id="WP_227709575.1">
    <property type="nucleotide sequence ID" value="NZ_JAJEQW010000002.1"/>
</dbReference>
<proteinExistence type="predicted"/>
<protein>
    <submittedName>
        <fullName evidence="5">Cellobiose phosphorylase</fullName>
    </submittedName>
</protein>
<feature type="domain" description="Glycosyl hydrolase 94 supersandwich" evidence="3">
    <location>
        <begin position="131"/>
        <end position="308"/>
    </location>
</feature>
<dbReference type="GO" id="GO:0016757">
    <property type="term" value="F:glycosyltransferase activity"/>
    <property type="evidence" value="ECO:0007669"/>
    <property type="project" value="UniProtKB-KW"/>
</dbReference>
<accession>A0AAW4WFQ0</accession>
<evidence type="ECO:0000256" key="1">
    <source>
        <dbReference type="ARBA" id="ARBA00022676"/>
    </source>
</evidence>